<feature type="compositionally biased region" description="Basic and acidic residues" evidence="2">
    <location>
        <begin position="371"/>
        <end position="385"/>
    </location>
</feature>
<evidence type="ECO:0000256" key="2">
    <source>
        <dbReference type="SAM" id="MobiDB-lite"/>
    </source>
</evidence>
<proteinExistence type="predicted"/>
<dbReference type="PANTHER" id="PTHR42067">
    <property type="entry name" value="YALI0C15378P"/>
    <property type="match status" value="1"/>
</dbReference>
<dbReference type="Gene3D" id="1.20.5.370">
    <property type="match status" value="1"/>
</dbReference>
<dbReference type="PANTHER" id="PTHR42067:SF1">
    <property type="entry name" value="MITOTIC APPARATUS PROTEIN P62"/>
    <property type="match status" value="1"/>
</dbReference>
<keyword evidence="1" id="KW-0175">Coiled coil</keyword>
<feature type="compositionally biased region" description="Acidic residues" evidence="2">
    <location>
        <begin position="386"/>
        <end position="396"/>
    </location>
</feature>
<name>A0A1W5CU36_9LECA</name>
<feature type="coiled-coil region" evidence="1">
    <location>
        <begin position="157"/>
        <end position="213"/>
    </location>
</feature>
<reference evidence="4" key="1">
    <citation type="submission" date="2017-03" db="EMBL/GenBank/DDBJ databases">
        <authorList>
            <person name="Sharma R."/>
            <person name="Thines M."/>
        </authorList>
    </citation>
    <scope>NUCLEOTIDE SEQUENCE [LARGE SCALE GENOMIC DNA]</scope>
</reference>
<evidence type="ECO:0000313" key="3">
    <source>
        <dbReference type="EMBL" id="SLM34331.1"/>
    </source>
</evidence>
<feature type="region of interest" description="Disordered" evidence="2">
    <location>
        <begin position="225"/>
        <end position="396"/>
    </location>
</feature>
<feature type="compositionally biased region" description="Acidic residues" evidence="2">
    <location>
        <begin position="308"/>
        <end position="318"/>
    </location>
</feature>
<organism evidence="3 4">
    <name type="scientific">Lasallia pustulata</name>
    <dbReference type="NCBI Taxonomy" id="136370"/>
    <lineage>
        <taxon>Eukaryota</taxon>
        <taxon>Fungi</taxon>
        <taxon>Dikarya</taxon>
        <taxon>Ascomycota</taxon>
        <taxon>Pezizomycotina</taxon>
        <taxon>Lecanoromycetes</taxon>
        <taxon>OSLEUM clade</taxon>
        <taxon>Umbilicariomycetidae</taxon>
        <taxon>Umbilicariales</taxon>
        <taxon>Umbilicariaceae</taxon>
        <taxon>Lasallia</taxon>
    </lineage>
</organism>
<dbReference type="Proteomes" id="UP000192927">
    <property type="component" value="Unassembled WGS sequence"/>
</dbReference>
<accession>A0A1W5CU36</accession>
<evidence type="ECO:0000313" key="4">
    <source>
        <dbReference type="Proteomes" id="UP000192927"/>
    </source>
</evidence>
<dbReference type="AlphaFoldDB" id="A0A1W5CU36"/>
<protein>
    <submittedName>
        <fullName evidence="3">DNA repair protein XRCC4, C-terminal</fullName>
    </submittedName>
</protein>
<dbReference type="InterPro" id="IPR014751">
    <property type="entry name" value="XRCC4-like_C"/>
</dbReference>
<feature type="compositionally biased region" description="Polar residues" evidence="2">
    <location>
        <begin position="236"/>
        <end position="255"/>
    </location>
</feature>
<keyword evidence="4" id="KW-1185">Reference proteome</keyword>
<evidence type="ECO:0000256" key="1">
    <source>
        <dbReference type="SAM" id="Coils"/>
    </source>
</evidence>
<sequence>MSEHIRRIPRSDSEGDYIILNVTSNGPLPLDLKLVGTEGNAPYITTIKQSRISKLRAQKADINESDWAVILSSTLLQQRITGNDLQATKDVEIVSSIAGQQLIVTFRKNISGIIHRLGTLTLAQDEEQEVSLFAWAGSALESSASLEKEVLHLSHKYDEQGNMVKKLNAQLEDLIKAKQEHENALLEKFRELLNAKKLKIRDQQRLLAEAKVDPNKGTWTPFALPSLQSCDIDPSSADQVKASRSTGPSRTPKPSRTSKRKAATTTPPPASFDAEDTGFEAMTVDNNDQESDLAAEDQPGTPDKSDLDATEDEDDDLDPAPVPQPPKSGVGAKGKIIEGAENNAVEAEEPASPPPRRQLPFKPLEAPQPRPRADSSGKASQKDADDGGDTTSDDEL</sequence>
<dbReference type="EMBL" id="FWEW01000274">
    <property type="protein sequence ID" value="SLM34331.1"/>
    <property type="molecule type" value="Genomic_DNA"/>
</dbReference>
<dbReference type="SUPFAM" id="SSF58022">
    <property type="entry name" value="XRCC4, C-terminal oligomerization domain"/>
    <property type="match status" value="1"/>
</dbReference>